<keyword evidence="3" id="KW-1185">Reference proteome</keyword>
<feature type="chain" id="PRO_5012165998" evidence="1">
    <location>
        <begin position="19"/>
        <end position="175"/>
    </location>
</feature>
<proteinExistence type="predicted"/>
<name>A0A1V2L9P6_CYBFA</name>
<dbReference type="STRING" id="36022.A0A1V2L9P6"/>
<comment type="caution">
    <text evidence="2">The sequence shown here is derived from an EMBL/GenBank/DDBJ whole genome shotgun (WGS) entry which is preliminary data.</text>
</comment>
<organism evidence="2 3">
    <name type="scientific">Cyberlindnera fabianii</name>
    <name type="common">Yeast</name>
    <name type="synonym">Hansenula fabianii</name>
    <dbReference type="NCBI Taxonomy" id="36022"/>
    <lineage>
        <taxon>Eukaryota</taxon>
        <taxon>Fungi</taxon>
        <taxon>Dikarya</taxon>
        <taxon>Ascomycota</taxon>
        <taxon>Saccharomycotina</taxon>
        <taxon>Saccharomycetes</taxon>
        <taxon>Phaffomycetales</taxon>
        <taxon>Phaffomycetaceae</taxon>
        <taxon>Cyberlindnera</taxon>
    </lineage>
</organism>
<dbReference type="Proteomes" id="UP000189513">
    <property type="component" value="Unassembled WGS sequence"/>
</dbReference>
<gene>
    <name evidence="2" type="ORF">BON22_1005</name>
</gene>
<accession>A0A1V2L9P6</accession>
<protein>
    <submittedName>
        <fullName evidence="2">Cell wall protein RHD3</fullName>
    </submittedName>
</protein>
<evidence type="ECO:0000256" key="1">
    <source>
        <dbReference type="SAM" id="SignalP"/>
    </source>
</evidence>
<feature type="signal peptide" evidence="1">
    <location>
        <begin position="1"/>
        <end position="18"/>
    </location>
</feature>
<sequence length="175" mass="18927">MKFTTALSAAALSTFASAATLQLKASIKTAGTASDYRLYDIHEGAALNYVLAGEQGSTYSYDSDKGLIYHTLATSGGDYNLTLDFNDYSLAYPQLQFSAADEPKVKWSIGDDKTLKGNVNGAEIQFYAGKNTSDPYGCSKEIYSIGATYKDITDYDVHAVESLQPITVTVVDYTE</sequence>
<dbReference type="VEuPathDB" id="FungiDB:BON22_1005"/>
<dbReference type="AlphaFoldDB" id="A0A1V2L9P6"/>
<evidence type="ECO:0000313" key="3">
    <source>
        <dbReference type="Proteomes" id="UP000189513"/>
    </source>
</evidence>
<dbReference type="OMA" id="AINYFQV"/>
<dbReference type="EMBL" id="MPUK01000002">
    <property type="protein sequence ID" value="ONH68573.1"/>
    <property type="molecule type" value="Genomic_DNA"/>
</dbReference>
<evidence type="ECO:0000313" key="2">
    <source>
        <dbReference type="EMBL" id="ONH68573.1"/>
    </source>
</evidence>
<keyword evidence="1" id="KW-0732">Signal</keyword>
<reference evidence="3" key="1">
    <citation type="journal article" date="2017" name="Genome Announc.">
        <title>Genome sequences of Cyberlindnera fabianii 65, Pichia kudriavzevii 129, and Saccharomyces cerevisiae 131 isolated from fermented masau fruits in Zimbabwe.</title>
        <authorList>
            <person name="van Rijswijck I.M.H."/>
            <person name="Derks M.F.L."/>
            <person name="Abee T."/>
            <person name="de Ridder D."/>
            <person name="Smid E.J."/>
        </authorList>
    </citation>
    <scope>NUCLEOTIDE SEQUENCE [LARGE SCALE GENOMIC DNA]</scope>
    <source>
        <strain evidence="3">65</strain>
    </source>
</reference>